<dbReference type="EC" id="2.7.1.180" evidence="2"/>
<evidence type="ECO:0000313" key="12">
    <source>
        <dbReference type="Proteomes" id="UP000503441"/>
    </source>
</evidence>
<evidence type="ECO:0000256" key="9">
    <source>
        <dbReference type="ARBA" id="ARBA00031306"/>
    </source>
</evidence>
<protein>
    <recommendedName>
        <fullName evidence="3">FAD:protein FMN transferase</fullName>
        <ecNumber evidence="2">2.7.1.180</ecNumber>
    </recommendedName>
    <alternativeName>
        <fullName evidence="9">Flavin transferase</fullName>
    </alternativeName>
</protein>
<keyword evidence="4" id="KW-0285">Flavoprotein</keyword>
<dbReference type="PANTHER" id="PTHR30040">
    <property type="entry name" value="THIAMINE BIOSYNTHESIS LIPOPROTEIN APBE"/>
    <property type="match status" value="1"/>
</dbReference>
<evidence type="ECO:0000256" key="7">
    <source>
        <dbReference type="ARBA" id="ARBA00022827"/>
    </source>
</evidence>
<gene>
    <name evidence="11" type="ORF">G7066_03355</name>
</gene>
<accession>A0ABX6JVD4</accession>
<organism evidence="11 12">
    <name type="scientific">Leucobacter coleopterorum</name>
    <dbReference type="NCBI Taxonomy" id="2714933"/>
    <lineage>
        <taxon>Bacteria</taxon>
        <taxon>Bacillati</taxon>
        <taxon>Actinomycetota</taxon>
        <taxon>Actinomycetes</taxon>
        <taxon>Micrococcales</taxon>
        <taxon>Microbacteriaceae</taxon>
        <taxon>Leucobacter</taxon>
    </lineage>
</organism>
<dbReference type="PANTHER" id="PTHR30040:SF2">
    <property type="entry name" value="FAD:PROTEIN FMN TRANSFERASE"/>
    <property type="match status" value="1"/>
</dbReference>
<evidence type="ECO:0000256" key="5">
    <source>
        <dbReference type="ARBA" id="ARBA00022679"/>
    </source>
</evidence>
<dbReference type="Gene3D" id="3.10.520.10">
    <property type="entry name" value="ApbE-like domains"/>
    <property type="match status" value="1"/>
</dbReference>
<dbReference type="EMBL" id="CP049933">
    <property type="protein sequence ID" value="QIM17956.1"/>
    <property type="molecule type" value="Genomic_DNA"/>
</dbReference>
<evidence type="ECO:0000256" key="6">
    <source>
        <dbReference type="ARBA" id="ARBA00022723"/>
    </source>
</evidence>
<comment type="cofactor">
    <cofactor evidence="1">
        <name>Mg(2+)</name>
        <dbReference type="ChEBI" id="CHEBI:18420"/>
    </cofactor>
</comment>
<reference evidence="11 12" key="1">
    <citation type="submission" date="2020-03" db="EMBL/GenBank/DDBJ databases">
        <title>Leucobacter sp. nov., isolated from beetles.</title>
        <authorList>
            <person name="Hyun D.-W."/>
            <person name="Bae J.-W."/>
        </authorList>
    </citation>
    <scope>NUCLEOTIDE SEQUENCE [LARGE SCALE GENOMIC DNA]</scope>
    <source>
        <strain evidence="11 12">HDW9A</strain>
    </source>
</reference>
<dbReference type="RefSeq" id="WP_166328980.1">
    <property type="nucleotide sequence ID" value="NZ_CP049933.1"/>
</dbReference>
<evidence type="ECO:0000256" key="1">
    <source>
        <dbReference type="ARBA" id="ARBA00001946"/>
    </source>
</evidence>
<keyword evidence="12" id="KW-1185">Reference proteome</keyword>
<dbReference type="SUPFAM" id="SSF143631">
    <property type="entry name" value="ApbE-like"/>
    <property type="match status" value="1"/>
</dbReference>
<comment type="catalytic activity">
    <reaction evidence="10">
        <text>L-threonyl-[protein] + FAD = FMN-L-threonyl-[protein] + AMP + H(+)</text>
        <dbReference type="Rhea" id="RHEA:36847"/>
        <dbReference type="Rhea" id="RHEA-COMP:11060"/>
        <dbReference type="Rhea" id="RHEA-COMP:11061"/>
        <dbReference type="ChEBI" id="CHEBI:15378"/>
        <dbReference type="ChEBI" id="CHEBI:30013"/>
        <dbReference type="ChEBI" id="CHEBI:57692"/>
        <dbReference type="ChEBI" id="CHEBI:74257"/>
        <dbReference type="ChEBI" id="CHEBI:456215"/>
        <dbReference type="EC" id="2.7.1.180"/>
    </reaction>
</comment>
<evidence type="ECO:0000256" key="4">
    <source>
        <dbReference type="ARBA" id="ARBA00022630"/>
    </source>
</evidence>
<dbReference type="Proteomes" id="UP000503441">
    <property type="component" value="Chromosome"/>
</dbReference>
<evidence type="ECO:0000256" key="3">
    <source>
        <dbReference type="ARBA" id="ARBA00016337"/>
    </source>
</evidence>
<evidence type="ECO:0000313" key="11">
    <source>
        <dbReference type="EMBL" id="QIM17956.1"/>
    </source>
</evidence>
<dbReference type="GO" id="GO:0016740">
    <property type="term" value="F:transferase activity"/>
    <property type="evidence" value="ECO:0007669"/>
    <property type="project" value="UniProtKB-KW"/>
</dbReference>
<dbReference type="InterPro" id="IPR024932">
    <property type="entry name" value="ApbE"/>
</dbReference>
<keyword evidence="6" id="KW-0479">Metal-binding</keyword>
<dbReference type="Pfam" id="PF02424">
    <property type="entry name" value="ApbE"/>
    <property type="match status" value="1"/>
</dbReference>
<keyword evidence="7" id="KW-0274">FAD</keyword>
<evidence type="ECO:0000256" key="2">
    <source>
        <dbReference type="ARBA" id="ARBA00011955"/>
    </source>
</evidence>
<keyword evidence="5 11" id="KW-0808">Transferase</keyword>
<dbReference type="InterPro" id="IPR003374">
    <property type="entry name" value="ApbE-like_sf"/>
</dbReference>
<name>A0ABX6JVD4_9MICO</name>
<evidence type="ECO:0000256" key="10">
    <source>
        <dbReference type="ARBA" id="ARBA00048540"/>
    </source>
</evidence>
<sequence length="195" mass="20551">MYAQSVEWEQLTDRAFTPYRPDGVLDLSGIVKAVAIAAAGKLLEDQGPANWMLNAGGDLLAAGAAGDGSWRFGIVDPSDRARLLCAASLEGAQKAVATSGTSERGDHIWRTNERSDIQQATVVAGSIEKADVLATAIVSGGSETMQSVLEYRDVDVVAVDTQATIWASPRLRCNSTLQAAPQQSPAFSAMKLQTA</sequence>
<evidence type="ECO:0000256" key="8">
    <source>
        <dbReference type="ARBA" id="ARBA00022842"/>
    </source>
</evidence>
<keyword evidence="8" id="KW-0460">Magnesium</keyword>
<proteinExistence type="predicted"/>